<evidence type="ECO:0000313" key="5">
    <source>
        <dbReference type="Proteomes" id="UP001428341"/>
    </source>
</evidence>
<dbReference type="Gene3D" id="3.80.10.10">
    <property type="entry name" value="Ribonuclease Inhibitor"/>
    <property type="match status" value="2"/>
</dbReference>
<organism evidence="4 5">
    <name type="scientific">Citrus x changshan-huyou</name>
    <dbReference type="NCBI Taxonomy" id="2935761"/>
    <lineage>
        <taxon>Eukaryota</taxon>
        <taxon>Viridiplantae</taxon>
        <taxon>Streptophyta</taxon>
        <taxon>Embryophyta</taxon>
        <taxon>Tracheophyta</taxon>
        <taxon>Spermatophyta</taxon>
        <taxon>Magnoliopsida</taxon>
        <taxon>eudicotyledons</taxon>
        <taxon>Gunneridae</taxon>
        <taxon>Pentapetalae</taxon>
        <taxon>rosids</taxon>
        <taxon>malvids</taxon>
        <taxon>Sapindales</taxon>
        <taxon>Rutaceae</taxon>
        <taxon>Aurantioideae</taxon>
        <taxon>Citrus</taxon>
    </lineage>
</organism>
<dbReference type="InterPro" id="IPR051716">
    <property type="entry name" value="Plant_RL_S/T_kinase"/>
</dbReference>
<evidence type="ECO:0000256" key="2">
    <source>
        <dbReference type="ARBA" id="ARBA00022729"/>
    </source>
</evidence>
<protein>
    <submittedName>
        <fullName evidence="4">Uncharacterized protein</fullName>
    </submittedName>
</protein>
<dbReference type="Proteomes" id="UP001428341">
    <property type="component" value="Unassembled WGS sequence"/>
</dbReference>
<dbReference type="PRINTS" id="PR00019">
    <property type="entry name" value="LEURICHRPT"/>
</dbReference>
<sequence length="239" mass="27573">MNNIPRSIPLEIGDLSKLQVLDLSSNHIVGKIRVQLGKLFSLNKLILNMNQLYGGMPLKLDSLTELQYLDLSANKLWSLILENIDNLLKLRYLNLSNHQFIQKIPIELEKLIPLSELDLSYNFLDVEIPFQICNMKSLERSNLCNNNHSNFNLRCFKGMHCLSRIDIYALKECTTRHASTYPIMSYRDQFLIAQHSNMLIWKGTKDCVAMLKGCHLAKHSRCTNKLRERNGLLLCSLVQ</sequence>
<keyword evidence="3" id="KW-0675">Receptor</keyword>
<keyword evidence="2" id="KW-0732">Signal</keyword>
<dbReference type="GO" id="GO:0016020">
    <property type="term" value="C:membrane"/>
    <property type="evidence" value="ECO:0007669"/>
    <property type="project" value="UniProtKB-SubCell"/>
</dbReference>
<accession>A0AAP0QW47</accession>
<evidence type="ECO:0000256" key="3">
    <source>
        <dbReference type="ARBA" id="ARBA00023170"/>
    </source>
</evidence>
<evidence type="ECO:0000256" key="1">
    <source>
        <dbReference type="ARBA" id="ARBA00004479"/>
    </source>
</evidence>
<comment type="subcellular location">
    <subcellularLocation>
        <location evidence="1">Membrane</location>
        <topology evidence="1">Single-pass type I membrane protein</topology>
    </subcellularLocation>
</comment>
<reference evidence="4 5" key="1">
    <citation type="submission" date="2024-05" db="EMBL/GenBank/DDBJ databases">
        <title>Haplotype-resolved chromosome-level genome assembly of Huyou (Citrus changshanensis).</title>
        <authorList>
            <person name="Miao C."/>
            <person name="Chen W."/>
            <person name="Wu Y."/>
            <person name="Wang L."/>
            <person name="Zhao S."/>
            <person name="Grierson D."/>
            <person name="Xu C."/>
            <person name="Chen K."/>
        </authorList>
    </citation>
    <scope>NUCLEOTIDE SEQUENCE [LARGE SCALE GENOMIC DNA]</scope>
    <source>
        <strain evidence="4">01-14</strain>
        <tissue evidence="4">Leaf</tissue>
    </source>
</reference>
<comment type="caution">
    <text evidence="4">The sequence shown here is derived from an EMBL/GenBank/DDBJ whole genome shotgun (WGS) entry which is preliminary data.</text>
</comment>
<keyword evidence="5" id="KW-1185">Reference proteome</keyword>
<dbReference type="InterPro" id="IPR032675">
    <property type="entry name" value="LRR_dom_sf"/>
</dbReference>
<dbReference type="SUPFAM" id="SSF52058">
    <property type="entry name" value="L domain-like"/>
    <property type="match status" value="1"/>
</dbReference>
<dbReference type="AlphaFoldDB" id="A0AAP0QW47"/>
<name>A0AAP0QW47_9ROSI</name>
<dbReference type="PANTHER" id="PTHR48053">
    <property type="entry name" value="LEUCINE RICH REPEAT FAMILY PROTEIN, EXPRESSED"/>
    <property type="match status" value="1"/>
</dbReference>
<gene>
    <name evidence="4" type="ORF">WN944_009312</name>
</gene>
<dbReference type="PANTHER" id="PTHR48053:SF139">
    <property type="entry name" value="LRR RECEPTOR-LIKE KINASE FAMILY PROTEIN"/>
    <property type="match status" value="1"/>
</dbReference>
<dbReference type="InterPro" id="IPR001611">
    <property type="entry name" value="Leu-rich_rpt"/>
</dbReference>
<evidence type="ECO:0000313" key="4">
    <source>
        <dbReference type="EMBL" id="KAK9220888.1"/>
    </source>
</evidence>
<proteinExistence type="predicted"/>
<dbReference type="EMBL" id="JBCGBO010000002">
    <property type="protein sequence ID" value="KAK9220888.1"/>
    <property type="molecule type" value="Genomic_DNA"/>
</dbReference>
<dbReference type="Pfam" id="PF00560">
    <property type="entry name" value="LRR_1"/>
    <property type="match status" value="4"/>
</dbReference>